<keyword evidence="1" id="KW-0812">Transmembrane</keyword>
<proteinExistence type="predicted"/>
<dbReference type="EMBL" id="MFTT01000002">
    <property type="protein sequence ID" value="OGI70591.1"/>
    <property type="molecule type" value="Genomic_DNA"/>
</dbReference>
<feature type="transmembrane region" description="Helical" evidence="1">
    <location>
        <begin position="12"/>
        <end position="32"/>
    </location>
</feature>
<evidence type="ECO:0000313" key="3">
    <source>
        <dbReference type="Proteomes" id="UP000178059"/>
    </source>
</evidence>
<keyword evidence="1" id="KW-1133">Transmembrane helix</keyword>
<keyword evidence="1" id="KW-0472">Membrane</keyword>
<protein>
    <submittedName>
        <fullName evidence="2">Uncharacterized protein</fullName>
    </submittedName>
</protein>
<dbReference type="AlphaFoldDB" id="A0A1F6VLP0"/>
<dbReference type="Proteomes" id="UP000178059">
    <property type="component" value="Unassembled WGS sequence"/>
</dbReference>
<sequence>MNFITKNKKTLTILIGLFVFVIVGLGVTYVFANPGPPGTPPACPSGSPGCDAPINVGSVMQTKSGVFEAGGLKATVLADPLNDSLIGGNSTLCANISGGVVICGVPYVGPSYSLPPNPTSSPNIFTTFEVGQSIPITSSTLTFNLSLGNKAVTAGTSKTTTIPGASLGSTSYTTGASSGTIPITIPLNTKMSTSSGSYSVSVSGGLNDQGGPVTGTATNSVSWSYRRYLLKIDGGALTNLKADIASGNKLTYSELTAYGALLDQTLGGAKQIDFSTTTSNNYIVYLFPSSLGVGINIFTSGCNTDTNVDFTSDQGIITFENQSTGTGSYYIYWSPQIYSGNVDMCLK</sequence>
<accession>A0A1F6VLP0</accession>
<dbReference type="STRING" id="1801743.A2824_00240"/>
<comment type="caution">
    <text evidence="2">The sequence shown here is derived from an EMBL/GenBank/DDBJ whole genome shotgun (WGS) entry which is preliminary data.</text>
</comment>
<reference evidence="2 3" key="1">
    <citation type="journal article" date="2016" name="Nat. Commun.">
        <title>Thousands of microbial genomes shed light on interconnected biogeochemical processes in an aquifer system.</title>
        <authorList>
            <person name="Anantharaman K."/>
            <person name="Brown C.T."/>
            <person name="Hug L.A."/>
            <person name="Sharon I."/>
            <person name="Castelle C.J."/>
            <person name="Probst A.J."/>
            <person name="Thomas B.C."/>
            <person name="Singh A."/>
            <person name="Wilkins M.J."/>
            <person name="Karaoz U."/>
            <person name="Brodie E.L."/>
            <person name="Williams K.H."/>
            <person name="Hubbard S.S."/>
            <person name="Banfield J.F."/>
        </authorList>
    </citation>
    <scope>NUCLEOTIDE SEQUENCE [LARGE SCALE GENOMIC DNA]</scope>
</reference>
<gene>
    <name evidence="2" type="ORF">A2824_00240</name>
</gene>
<evidence type="ECO:0000256" key="1">
    <source>
        <dbReference type="SAM" id="Phobius"/>
    </source>
</evidence>
<evidence type="ECO:0000313" key="2">
    <source>
        <dbReference type="EMBL" id="OGI70591.1"/>
    </source>
</evidence>
<name>A0A1F6VLP0_9BACT</name>
<organism evidence="2 3">
    <name type="scientific">Candidatus Nomurabacteria bacterium RIFCSPHIGHO2_01_FULL_42_16</name>
    <dbReference type="NCBI Taxonomy" id="1801743"/>
    <lineage>
        <taxon>Bacteria</taxon>
        <taxon>Candidatus Nomuraibacteriota</taxon>
    </lineage>
</organism>